<dbReference type="SUPFAM" id="SSF50129">
    <property type="entry name" value="GroES-like"/>
    <property type="match status" value="1"/>
</dbReference>
<dbReference type="OrthoDB" id="9792321at2"/>
<sequence length="329" mass="35458">MLAAVATKYGPADVLKLRQIAQPTPKPDEVIVRVEASSVTAADVMMRRGVPYIGRLFLGILKPKNSISGTGFAGTVQALGSQVHAFRVGDRVFGETILGHGANAEYTCVPQDGLIMHLPDNVPFTDGATLCDGFLTSMNFLKRLVDVKSGQRVLINGASGSLGTAAIQIARYFGAHVTGVSSASNHDLVASLGANQVIDYNSVDFTQSEQNWDVIYDTVGKSSFDKCKAVLSENGKYLSPILGGTLCSMLQTKLFGTKQALFSATGLLPQPVLKKLLVQVRDLRASEELRVFIDRQYQFDQIIEAHRYVEGGHKKGNVLLQGPSRTSRG</sequence>
<dbReference type="InterPro" id="IPR036291">
    <property type="entry name" value="NAD(P)-bd_dom_sf"/>
</dbReference>
<evidence type="ECO:0000259" key="1">
    <source>
        <dbReference type="SMART" id="SM00829"/>
    </source>
</evidence>
<dbReference type="Proteomes" id="UP000234881">
    <property type="component" value="Unassembled WGS sequence"/>
</dbReference>
<dbReference type="InterPro" id="IPR020843">
    <property type="entry name" value="ER"/>
</dbReference>
<dbReference type="SUPFAM" id="SSF51735">
    <property type="entry name" value="NAD(P)-binding Rossmann-fold domains"/>
    <property type="match status" value="1"/>
</dbReference>
<gene>
    <name evidence="2" type="ORF">C0081_17655</name>
</gene>
<name>A0A2N5XNE4_9HYPH</name>
<dbReference type="RefSeq" id="WP_101535169.1">
    <property type="nucleotide sequence ID" value="NZ_PKUQ01000042.1"/>
</dbReference>
<evidence type="ECO:0000313" key="3">
    <source>
        <dbReference type="Proteomes" id="UP000234881"/>
    </source>
</evidence>
<comment type="caution">
    <text evidence="2">The sequence shown here is derived from an EMBL/GenBank/DDBJ whole genome shotgun (WGS) entry which is preliminary data.</text>
</comment>
<dbReference type="AlphaFoldDB" id="A0A2N5XNE4"/>
<dbReference type="EMBL" id="PKUQ01000042">
    <property type="protein sequence ID" value="PLW75927.1"/>
    <property type="molecule type" value="Genomic_DNA"/>
</dbReference>
<dbReference type="PANTHER" id="PTHR44013">
    <property type="entry name" value="ZINC-TYPE ALCOHOL DEHYDROGENASE-LIKE PROTEIN C16A3.02C"/>
    <property type="match status" value="1"/>
</dbReference>
<dbReference type="PANTHER" id="PTHR44013:SF1">
    <property type="entry name" value="ZINC-TYPE ALCOHOL DEHYDROGENASE-LIKE PROTEIN C16A3.02C"/>
    <property type="match status" value="1"/>
</dbReference>
<reference evidence="2 3" key="1">
    <citation type="submission" date="2018-01" db="EMBL/GenBank/DDBJ databases">
        <title>The draft genome sequence of Cohaesibacter sp. H1304.</title>
        <authorList>
            <person name="Wang N.-N."/>
            <person name="Du Z.-J."/>
        </authorList>
    </citation>
    <scope>NUCLEOTIDE SEQUENCE [LARGE SCALE GENOMIC DNA]</scope>
    <source>
        <strain evidence="2 3">H1304</strain>
    </source>
</reference>
<dbReference type="Gene3D" id="3.40.50.720">
    <property type="entry name" value="NAD(P)-binding Rossmann-like Domain"/>
    <property type="match status" value="1"/>
</dbReference>
<dbReference type="Pfam" id="PF08240">
    <property type="entry name" value="ADH_N"/>
    <property type="match status" value="1"/>
</dbReference>
<dbReference type="Gene3D" id="3.90.180.10">
    <property type="entry name" value="Medium-chain alcohol dehydrogenases, catalytic domain"/>
    <property type="match status" value="1"/>
</dbReference>
<organism evidence="2 3">
    <name type="scientific">Cohaesibacter celericrescens</name>
    <dbReference type="NCBI Taxonomy" id="2067669"/>
    <lineage>
        <taxon>Bacteria</taxon>
        <taxon>Pseudomonadati</taxon>
        <taxon>Pseudomonadota</taxon>
        <taxon>Alphaproteobacteria</taxon>
        <taxon>Hyphomicrobiales</taxon>
        <taxon>Cohaesibacteraceae</taxon>
    </lineage>
</organism>
<keyword evidence="3" id="KW-1185">Reference proteome</keyword>
<evidence type="ECO:0000313" key="2">
    <source>
        <dbReference type="EMBL" id="PLW75927.1"/>
    </source>
</evidence>
<accession>A0A2N5XNE4</accession>
<proteinExistence type="predicted"/>
<feature type="domain" description="Enoyl reductase (ER)" evidence="1">
    <location>
        <begin position="10"/>
        <end position="320"/>
    </location>
</feature>
<dbReference type="GO" id="GO:0016491">
    <property type="term" value="F:oxidoreductase activity"/>
    <property type="evidence" value="ECO:0007669"/>
    <property type="project" value="InterPro"/>
</dbReference>
<dbReference type="CDD" id="cd08267">
    <property type="entry name" value="MDR1"/>
    <property type="match status" value="1"/>
</dbReference>
<dbReference type="InterPro" id="IPR011032">
    <property type="entry name" value="GroES-like_sf"/>
</dbReference>
<protein>
    <submittedName>
        <fullName evidence="2">NAD(P)-dependent alcohol dehydrogenase</fullName>
    </submittedName>
</protein>
<dbReference type="SMART" id="SM00829">
    <property type="entry name" value="PKS_ER"/>
    <property type="match status" value="1"/>
</dbReference>
<dbReference type="InterPro" id="IPR052733">
    <property type="entry name" value="Chloroplast_QOR"/>
</dbReference>
<dbReference type="InterPro" id="IPR013154">
    <property type="entry name" value="ADH-like_N"/>
</dbReference>
<dbReference type="Pfam" id="PF13602">
    <property type="entry name" value="ADH_zinc_N_2"/>
    <property type="match status" value="1"/>
</dbReference>